<name>A0A0C9YAK0_9AGAM</name>
<protein>
    <submittedName>
        <fullName evidence="1">Unplaced genomic scaffold scaffold_63, whole genome shotgun sequence</fullName>
    </submittedName>
</protein>
<proteinExistence type="predicted"/>
<evidence type="ECO:0000313" key="1">
    <source>
        <dbReference type="EMBL" id="KIK21785.1"/>
    </source>
</evidence>
<reference evidence="2" key="2">
    <citation type="submission" date="2015-01" db="EMBL/GenBank/DDBJ databases">
        <title>Evolutionary Origins and Diversification of the Mycorrhizal Mutualists.</title>
        <authorList>
            <consortium name="DOE Joint Genome Institute"/>
            <consortium name="Mycorrhizal Genomics Consortium"/>
            <person name="Kohler A."/>
            <person name="Kuo A."/>
            <person name="Nagy L.G."/>
            <person name="Floudas D."/>
            <person name="Copeland A."/>
            <person name="Barry K.W."/>
            <person name="Cichocki N."/>
            <person name="Veneault-Fourrey C."/>
            <person name="LaButti K."/>
            <person name="Lindquist E.A."/>
            <person name="Lipzen A."/>
            <person name="Lundell T."/>
            <person name="Morin E."/>
            <person name="Murat C."/>
            <person name="Riley R."/>
            <person name="Ohm R."/>
            <person name="Sun H."/>
            <person name="Tunlid A."/>
            <person name="Henrissat B."/>
            <person name="Grigoriev I.V."/>
            <person name="Hibbett D.S."/>
            <person name="Martin F."/>
        </authorList>
    </citation>
    <scope>NUCLEOTIDE SEQUENCE [LARGE SCALE GENOMIC DNA]</scope>
    <source>
        <strain evidence="2">441</strain>
    </source>
</reference>
<keyword evidence="2" id="KW-1185">Reference proteome</keyword>
<dbReference type="EMBL" id="KN833747">
    <property type="protein sequence ID" value="KIK21785.1"/>
    <property type="molecule type" value="Genomic_DNA"/>
</dbReference>
<dbReference type="AlphaFoldDB" id="A0A0C9YAK0"/>
<gene>
    <name evidence="1" type="ORF">PISMIDRAFT_536176</name>
</gene>
<reference evidence="1 2" key="1">
    <citation type="submission" date="2014-04" db="EMBL/GenBank/DDBJ databases">
        <authorList>
            <consortium name="DOE Joint Genome Institute"/>
            <person name="Kuo A."/>
            <person name="Kohler A."/>
            <person name="Costa M.D."/>
            <person name="Nagy L.G."/>
            <person name="Floudas D."/>
            <person name="Copeland A."/>
            <person name="Barry K.W."/>
            <person name="Cichocki N."/>
            <person name="Veneault-Fourrey C."/>
            <person name="LaButti K."/>
            <person name="Lindquist E.A."/>
            <person name="Lipzen A."/>
            <person name="Lundell T."/>
            <person name="Morin E."/>
            <person name="Murat C."/>
            <person name="Sun H."/>
            <person name="Tunlid A."/>
            <person name="Henrissat B."/>
            <person name="Grigoriev I.V."/>
            <person name="Hibbett D.S."/>
            <person name="Martin F."/>
            <person name="Nordberg H.P."/>
            <person name="Cantor M.N."/>
            <person name="Hua S.X."/>
        </authorList>
    </citation>
    <scope>NUCLEOTIDE SEQUENCE [LARGE SCALE GENOMIC DNA]</scope>
    <source>
        <strain evidence="1 2">441</strain>
    </source>
</reference>
<dbReference type="Proteomes" id="UP000054018">
    <property type="component" value="Unassembled WGS sequence"/>
</dbReference>
<evidence type="ECO:0000313" key="2">
    <source>
        <dbReference type="Proteomes" id="UP000054018"/>
    </source>
</evidence>
<organism evidence="1 2">
    <name type="scientific">Pisolithus microcarpus 441</name>
    <dbReference type="NCBI Taxonomy" id="765257"/>
    <lineage>
        <taxon>Eukaryota</taxon>
        <taxon>Fungi</taxon>
        <taxon>Dikarya</taxon>
        <taxon>Basidiomycota</taxon>
        <taxon>Agaricomycotina</taxon>
        <taxon>Agaricomycetes</taxon>
        <taxon>Agaricomycetidae</taxon>
        <taxon>Boletales</taxon>
        <taxon>Sclerodermatineae</taxon>
        <taxon>Pisolithaceae</taxon>
        <taxon>Pisolithus</taxon>
    </lineage>
</organism>
<sequence length="68" mass="7604">MHDWTTIPTWVEWVGSARRDLRISLCSVVLTSESRYIPAYPTTGGWHRKSSGAPEPSQVLGCGCERRA</sequence>
<accession>A0A0C9YAK0</accession>
<dbReference type="HOGENOM" id="CLU_2794921_0_0_1"/>